<dbReference type="RefSeq" id="XP_009496135.1">
    <property type="nucleotide sequence ID" value="XM_009497860.1"/>
</dbReference>
<gene>
    <name evidence="2" type="ORF">H696_03992</name>
</gene>
<feature type="region of interest" description="Disordered" evidence="1">
    <location>
        <begin position="860"/>
        <end position="913"/>
    </location>
</feature>
<sequence>MSSQQVSAAVAAATGGQRLQALPLRRLPSTTISSIRWRLHKASRLQPGVVQAFGRDASRPGRPELLSPSWAGRPVTYSDDGNDDDDDDDDGHSSGHDGELASSGLRRRGLSDDDDHDDEDGDRGHSGRGARASGRRRRPRSQSARRSASAFSNSVSTGLIGPIRADTFDLGDSDEEAGGKSARLGQRRKRIPWDALSTQRLVYSVIVGATASEEARRRGGLPWGLITTLVGQLSVAACQRRMISLRTGNPQLEGFIRDRQRIRRNLWTAQYGPRGTQLHESHELWISRDIMSEEELLSEVDRWPPIEEHYLRSLAEGDGGPASMDVDMSTAASADAPAAEVATFTPGRHNLPGYKPLPRLLRNHADFVHTYRPVRTASSRPPFESSMQGTARLSRLVQRNMWTSFGLAAGVTPPSRRAASAQDTRASLMPGLGPGCGPDALTLPRWVVAGPLRNPHLQGANGSSGGAGGAASADRHAEHNAWQVRGALSASLQDRRHYLSGNYIRSNHQPAAGSPNPLLALEDSCTTAPGTGRTLWDMASTGWQPPTTGPVTPTGPIVACDHLLAFPPTSEADRAEHFFQALNLIKSVLLQPGKSVDPLIIYLLARQLPTTAFEAAFSSSEKLGMIQLAAPSVIVAPSAGSAAMANAPAATAPTATSDSMTVESPAPVATPASVASPLSPVAPAGSVSPSATGAPASALCSTATHPAAASGAASASGNASSGAPAPREALATVSTPARPLNVTERFLAALFGTSSALSNASGSSQDGAVAALLAGATACHAALTRDLAPAESLFDDVASASATETTTSHEDEETPAFTLPMVWHGGAVACILGLRHTGRISILPQFDHFPLGLGADRSHAPHGAGGSLAGATGPASTSGGSSLNGGDVQSPGAGGDLASGPQSPSAASVAGEQNDGLDSLRQLAFAHGRYGRSGVSLLESLQLVVQPAWANSALAGQHGQDPRQPTAAPAQRTPRSLQLTSLLESPSCPAAGPGATATSVATVPARRVPPGQEEPSSDPHALAEPLRSATLLGPRPAIPLAPHATGLDPSTVPGSERWAPALHQWLLSLGWHASLRADEALGLGAGAHGVGFSQEVALLPHTLLFASIWRAGSAGVRESIVARDPALAAFSFEHIHLALAHLVGFGLVIREGHVKTTLLASPFFLEQMDRSRVRLPRRPWSDLAAGYNRQLFDSFQHALIRQMVLTGGVADEPTLLAAMAELVSMGDLRDLLDHLICLRVLLPDLAVALAQPGSFADTVISMEESTGQATITTAGAFLRCHLGINAAPFDHYGGLGLSPAEEQAGRLPSREDPPSRRSAHTAIRVRRSFRLSPVWFERANHSISATEFLNLRGDQSQPHFPPVGTAATIARDTETVAQSAG</sequence>
<name>A0A058Z5P4_FONAL</name>
<feature type="region of interest" description="Disordered" evidence="1">
    <location>
        <begin position="710"/>
        <end position="736"/>
    </location>
</feature>
<evidence type="ECO:0000313" key="2">
    <source>
        <dbReference type="EMBL" id="KCV69570.1"/>
    </source>
</evidence>
<feature type="compositionally biased region" description="Low complexity" evidence="1">
    <location>
        <begin position="710"/>
        <end position="726"/>
    </location>
</feature>
<feature type="region of interest" description="Disordered" evidence="1">
    <location>
        <begin position="1033"/>
        <end position="1052"/>
    </location>
</feature>
<feature type="compositionally biased region" description="Low complexity" evidence="1">
    <location>
        <begin position="664"/>
        <end position="674"/>
    </location>
</feature>
<evidence type="ECO:0000256" key="1">
    <source>
        <dbReference type="SAM" id="MobiDB-lite"/>
    </source>
</evidence>
<feature type="region of interest" description="Disordered" evidence="1">
    <location>
        <begin position="457"/>
        <end position="477"/>
    </location>
</feature>
<evidence type="ECO:0000313" key="3">
    <source>
        <dbReference type="Proteomes" id="UP000030693"/>
    </source>
</evidence>
<accession>A0A058Z5P4</accession>
<feature type="compositionally biased region" description="Acidic residues" evidence="1">
    <location>
        <begin position="80"/>
        <end position="90"/>
    </location>
</feature>
<feature type="region of interest" description="Disordered" evidence="1">
    <location>
        <begin position="654"/>
        <end position="674"/>
    </location>
</feature>
<dbReference type="Proteomes" id="UP000030693">
    <property type="component" value="Unassembled WGS sequence"/>
</dbReference>
<keyword evidence="3" id="KW-1185">Reference proteome</keyword>
<dbReference type="EMBL" id="KB932206">
    <property type="protein sequence ID" value="KCV69570.1"/>
    <property type="molecule type" value="Genomic_DNA"/>
</dbReference>
<feature type="compositionally biased region" description="Low complexity" evidence="1">
    <location>
        <begin position="141"/>
        <end position="153"/>
    </location>
</feature>
<feature type="region of interest" description="Disordered" evidence="1">
    <location>
        <begin position="955"/>
        <end position="975"/>
    </location>
</feature>
<feature type="compositionally biased region" description="Low complexity" evidence="1">
    <location>
        <begin position="869"/>
        <end position="881"/>
    </location>
</feature>
<reference evidence="2" key="1">
    <citation type="submission" date="2013-04" db="EMBL/GenBank/DDBJ databases">
        <title>The Genome Sequence of Fonticula alba ATCC 38817.</title>
        <authorList>
            <consortium name="The Broad Institute Genomics Platform"/>
            <person name="Russ C."/>
            <person name="Cuomo C."/>
            <person name="Burger G."/>
            <person name="Gray M.W."/>
            <person name="Holland P.W.H."/>
            <person name="King N."/>
            <person name="Lang F.B.F."/>
            <person name="Roger A.J."/>
            <person name="Ruiz-Trillo I."/>
            <person name="Brown M."/>
            <person name="Walker B."/>
            <person name="Young S."/>
            <person name="Zeng Q."/>
            <person name="Gargeya S."/>
            <person name="Fitzgerald M."/>
            <person name="Haas B."/>
            <person name="Abouelleil A."/>
            <person name="Allen A.W."/>
            <person name="Alvarado L."/>
            <person name="Arachchi H.M."/>
            <person name="Berlin A.M."/>
            <person name="Chapman S.B."/>
            <person name="Gainer-Dewar J."/>
            <person name="Goldberg J."/>
            <person name="Griggs A."/>
            <person name="Gujja S."/>
            <person name="Hansen M."/>
            <person name="Howarth C."/>
            <person name="Imamovic A."/>
            <person name="Ireland A."/>
            <person name="Larimer J."/>
            <person name="McCowan C."/>
            <person name="Murphy C."/>
            <person name="Pearson M."/>
            <person name="Poon T.W."/>
            <person name="Priest M."/>
            <person name="Roberts A."/>
            <person name="Saif S."/>
            <person name="Shea T."/>
            <person name="Sisk P."/>
            <person name="Sykes S."/>
            <person name="Wortman J."/>
            <person name="Nusbaum C."/>
            <person name="Birren B."/>
        </authorList>
    </citation>
    <scope>NUCLEOTIDE SEQUENCE [LARGE SCALE GENOMIC DNA]</scope>
    <source>
        <strain evidence="2">ATCC 38817</strain>
    </source>
</reference>
<organism evidence="2">
    <name type="scientific">Fonticula alba</name>
    <name type="common">Slime mold</name>
    <dbReference type="NCBI Taxonomy" id="691883"/>
    <lineage>
        <taxon>Eukaryota</taxon>
        <taxon>Rotosphaerida</taxon>
        <taxon>Fonticulaceae</taxon>
        <taxon>Fonticula</taxon>
    </lineage>
</organism>
<proteinExistence type="predicted"/>
<dbReference type="GeneID" id="20528717"/>
<protein>
    <submittedName>
        <fullName evidence="2">Uncharacterized protein</fullName>
    </submittedName>
</protein>
<feature type="region of interest" description="Disordered" evidence="1">
    <location>
        <begin position="1300"/>
        <end position="1319"/>
    </location>
</feature>
<feature type="compositionally biased region" description="Acidic residues" evidence="1">
    <location>
        <begin position="112"/>
        <end position="121"/>
    </location>
</feature>
<feature type="region of interest" description="Disordered" evidence="1">
    <location>
        <begin position="52"/>
        <end position="153"/>
    </location>
</feature>